<dbReference type="PANTHER" id="PTHR11220">
    <property type="entry name" value="HEME-BINDING PROTEIN-RELATED"/>
    <property type="match status" value="1"/>
</dbReference>
<proteinExistence type="inferred from homology"/>
<evidence type="ECO:0000256" key="1">
    <source>
        <dbReference type="ARBA" id="ARBA00009817"/>
    </source>
</evidence>
<dbReference type="InterPro" id="IPR006917">
    <property type="entry name" value="SOUL_heme-bd"/>
</dbReference>
<sequence length="204" mass="23060">MGAALSIFGKINEESPHFSLLKKTAEYEIRRYAQAIAVETSYEAEHVLGGQGKSFMSLAKYIGVMSKPENEREEKISMTAPVSMGKVVEAPKGDKEQQRYNMRFFLPASEIKSKSEAPQPSKENVRVVDVPERTVAVRTFSGYFRKANVDENTKALLESLRGDEEVKNVKEDHVEVFGWNPPWTISFLRTNEVLVPCDFVPLKK</sequence>
<comment type="similarity">
    <text evidence="1">Belongs to the HEBP family.</text>
</comment>
<dbReference type="eggNOG" id="ENOG502QU4S">
    <property type="taxonomic scope" value="Eukaryota"/>
</dbReference>
<keyword evidence="3" id="KW-1185">Reference proteome</keyword>
<organism evidence="2 3">
    <name type="scientific">Bathycoccus prasinos</name>
    <dbReference type="NCBI Taxonomy" id="41875"/>
    <lineage>
        <taxon>Eukaryota</taxon>
        <taxon>Viridiplantae</taxon>
        <taxon>Chlorophyta</taxon>
        <taxon>Mamiellophyceae</taxon>
        <taxon>Mamiellales</taxon>
        <taxon>Bathycoccaceae</taxon>
        <taxon>Bathycoccus</taxon>
    </lineage>
</organism>
<evidence type="ECO:0000313" key="3">
    <source>
        <dbReference type="Proteomes" id="UP000198341"/>
    </source>
</evidence>
<dbReference type="Pfam" id="PF04832">
    <property type="entry name" value="SOUL"/>
    <property type="match status" value="1"/>
</dbReference>
<dbReference type="Proteomes" id="UP000198341">
    <property type="component" value="Chromosome 9"/>
</dbReference>
<dbReference type="SUPFAM" id="SSF55136">
    <property type="entry name" value="Probable bacterial effector-binding domain"/>
    <property type="match status" value="1"/>
</dbReference>
<dbReference type="OrthoDB" id="6424451at2759"/>
<reference evidence="2 3" key="1">
    <citation type="submission" date="2011-10" db="EMBL/GenBank/DDBJ databases">
        <authorList>
            <person name="Genoscope - CEA"/>
        </authorList>
    </citation>
    <scope>NUCLEOTIDE SEQUENCE [LARGE SCALE GENOMIC DNA]</scope>
    <source>
        <strain evidence="2 3">RCC 1105</strain>
    </source>
</reference>
<gene>
    <name evidence="2" type="ORF">Bathy09g03730</name>
</gene>
<evidence type="ECO:0000313" key="2">
    <source>
        <dbReference type="EMBL" id="CCO66787.1"/>
    </source>
</evidence>
<dbReference type="KEGG" id="bpg:Bathy09g03730"/>
<dbReference type="InterPro" id="IPR011256">
    <property type="entry name" value="Reg_factor_effector_dom_sf"/>
</dbReference>
<accession>K8F423</accession>
<dbReference type="PANTHER" id="PTHR11220:SF58">
    <property type="entry name" value="SOUL HEME-BINDING FAMILY PROTEIN"/>
    <property type="match status" value="1"/>
</dbReference>
<dbReference type="EMBL" id="FO082270">
    <property type="protein sequence ID" value="CCO66787.1"/>
    <property type="molecule type" value="Genomic_DNA"/>
</dbReference>
<name>K8F423_9CHLO</name>
<dbReference type="Gene3D" id="3.20.80.10">
    <property type="entry name" value="Regulatory factor, effector binding domain"/>
    <property type="match status" value="1"/>
</dbReference>
<dbReference type="GeneID" id="19013880"/>
<dbReference type="RefSeq" id="XP_007511227.1">
    <property type="nucleotide sequence ID" value="XM_007511165.1"/>
</dbReference>
<dbReference type="AlphaFoldDB" id="K8F423"/>
<protein>
    <submittedName>
        <fullName evidence="2">SOUL heme-binding protein</fullName>
    </submittedName>
</protein>